<dbReference type="Gene3D" id="3.10.580.10">
    <property type="entry name" value="CBS-domain"/>
    <property type="match status" value="2"/>
</dbReference>
<dbReference type="InterPro" id="IPR058581">
    <property type="entry name" value="TM_HPP"/>
</dbReference>
<dbReference type="AlphaFoldDB" id="A0A1N7JY51"/>
<dbReference type="InterPro" id="IPR007065">
    <property type="entry name" value="HPP"/>
</dbReference>
<feature type="transmembrane region" description="Helical" evidence="2">
    <location>
        <begin position="61"/>
        <end position="79"/>
    </location>
</feature>
<protein>
    <submittedName>
        <fullName evidence="4">Tryptophan synthase, alpha chain</fullName>
    </submittedName>
</protein>
<keyword evidence="2" id="KW-0812">Transmembrane</keyword>
<sequence length="380" mass="39694">MSRSSPRFSLSRGLHRLIQAFRPPPGQLDRVALMRVSAGTALAVLLAGAFVAAVQMPVMSGLALIAPFGASALLVVGVPNSPMAQPWPLLVGNGGAAVLGVLAAHWVPWPLLAAALALGGAVAFMYLARALHPPAGAISLLPVLEPEIATDLGLRFALMPVISEGILLLAFGMVWHRATGRVYPYRQMNETPRAAQRFSASDLAMILARLRLSANIGVADFARLLAATDEMRFADQCTEGLVCSDVAGPPPAPLAPDTPLAEARTRMLAQRAYALPVTDAAGQLVGIVSQSDLLRADPARTEAVVADSMTAHPVSLSADAPLRKALSVLAEGGWRSVPLTDGDGRFVAMLSRADLIDILAHRPGATSPLQPRSPSGIAEP</sequence>
<feature type="transmembrane region" description="Helical" evidence="2">
    <location>
        <begin position="32"/>
        <end position="54"/>
    </location>
</feature>
<feature type="domain" description="CBS" evidence="3">
    <location>
        <begin position="309"/>
        <end position="366"/>
    </location>
</feature>
<dbReference type="InterPro" id="IPR000644">
    <property type="entry name" value="CBS_dom"/>
</dbReference>
<evidence type="ECO:0000313" key="4">
    <source>
        <dbReference type="EMBL" id="SIS54269.1"/>
    </source>
</evidence>
<proteinExistence type="predicted"/>
<evidence type="ECO:0000313" key="5">
    <source>
        <dbReference type="Proteomes" id="UP000186141"/>
    </source>
</evidence>
<reference evidence="4 5" key="1">
    <citation type="submission" date="2017-01" db="EMBL/GenBank/DDBJ databases">
        <authorList>
            <person name="Mah S.A."/>
            <person name="Swanson W.J."/>
            <person name="Moy G.W."/>
            <person name="Vacquier V.D."/>
        </authorList>
    </citation>
    <scope>NUCLEOTIDE SEQUENCE [LARGE SCALE GENOMIC DNA]</scope>
    <source>
        <strain evidence="4 5">DSM 26375</strain>
    </source>
</reference>
<dbReference type="Proteomes" id="UP000186141">
    <property type="component" value="Unassembled WGS sequence"/>
</dbReference>
<feature type="domain" description="CBS" evidence="3">
    <location>
        <begin position="247"/>
        <end position="304"/>
    </location>
</feature>
<evidence type="ECO:0000256" key="1">
    <source>
        <dbReference type="PROSITE-ProRule" id="PRU00703"/>
    </source>
</evidence>
<dbReference type="Pfam" id="PF00571">
    <property type="entry name" value="CBS"/>
    <property type="match status" value="2"/>
</dbReference>
<feature type="transmembrane region" description="Helical" evidence="2">
    <location>
        <begin position="111"/>
        <end position="132"/>
    </location>
</feature>
<organism evidence="4 5">
    <name type="scientific">Gemmobacter megaterium</name>
    <dbReference type="NCBI Taxonomy" id="1086013"/>
    <lineage>
        <taxon>Bacteria</taxon>
        <taxon>Pseudomonadati</taxon>
        <taxon>Pseudomonadota</taxon>
        <taxon>Alphaproteobacteria</taxon>
        <taxon>Rhodobacterales</taxon>
        <taxon>Paracoccaceae</taxon>
        <taxon>Gemmobacter</taxon>
    </lineage>
</organism>
<dbReference type="SUPFAM" id="SSF54631">
    <property type="entry name" value="CBS-domain pair"/>
    <property type="match status" value="1"/>
</dbReference>
<dbReference type="EMBL" id="FTOT01000001">
    <property type="protein sequence ID" value="SIS54269.1"/>
    <property type="molecule type" value="Genomic_DNA"/>
</dbReference>
<name>A0A1N7JY51_9RHOB</name>
<evidence type="ECO:0000256" key="2">
    <source>
        <dbReference type="SAM" id="Phobius"/>
    </source>
</evidence>
<dbReference type="InterPro" id="IPR046342">
    <property type="entry name" value="CBS_dom_sf"/>
</dbReference>
<feature type="transmembrane region" description="Helical" evidence="2">
    <location>
        <begin position="85"/>
        <end position="104"/>
    </location>
</feature>
<dbReference type="RefSeq" id="WP_076527684.1">
    <property type="nucleotide sequence ID" value="NZ_BMEH01000001.1"/>
</dbReference>
<accession>A0A1N7JY51</accession>
<dbReference type="CDD" id="cd02205">
    <property type="entry name" value="CBS_pair_SF"/>
    <property type="match status" value="1"/>
</dbReference>
<gene>
    <name evidence="4" type="ORF">SAMN05421774_101115</name>
</gene>
<keyword evidence="2" id="KW-0472">Membrane</keyword>
<keyword evidence="5" id="KW-1185">Reference proteome</keyword>
<evidence type="ECO:0000259" key="3">
    <source>
        <dbReference type="PROSITE" id="PS51371"/>
    </source>
</evidence>
<dbReference type="PANTHER" id="PTHR33741">
    <property type="entry name" value="TRANSMEMBRANE PROTEIN DDB_G0269096-RELATED"/>
    <property type="match status" value="1"/>
</dbReference>
<dbReference type="STRING" id="1086013.SAMN05421774_101115"/>
<dbReference type="SMART" id="SM00116">
    <property type="entry name" value="CBS"/>
    <property type="match status" value="2"/>
</dbReference>
<dbReference type="OrthoDB" id="9811720at2"/>
<feature type="transmembrane region" description="Helical" evidence="2">
    <location>
        <begin position="152"/>
        <end position="175"/>
    </location>
</feature>
<keyword evidence="2" id="KW-1133">Transmembrane helix</keyword>
<dbReference type="PROSITE" id="PS51371">
    <property type="entry name" value="CBS"/>
    <property type="match status" value="2"/>
</dbReference>
<keyword evidence="1" id="KW-0129">CBS domain</keyword>
<dbReference type="PANTHER" id="PTHR33741:SF5">
    <property type="entry name" value="TRANSMEMBRANE PROTEIN DDB_G0269096-RELATED"/>
    <property type="match status" value="1"/>
</dbReference>
<dbReference type="Pfam" id="PF04982">
    <property type="entry name" value="TM_HPP"/>
    <property type="match status" value="1"/>
</dbReference>